<keyword evidence="1" id="KW-1133">Transmembrane helix</keyword>
<keyword evidence="1" id="KW-0472">Membrane</keyword>
<name>A0A3L6KZ42_9TRYP</name>
<feature type="transmembrane region" description="Helical" evidence="1">
    <location>
        <begin position="37"/>
        <end position="58"/>
    </location>
</feature>
<reference evidence="3 4" key="1">
    <citation type="submission" date="2018-09" db="EMBL/GenBank/DDBJ databases">
        <title>whole genome sequence of T. equiperdum IVM-t1 strain.</title>
        <authorList>
            <person name="Suganuma K."/>
        </authorList>
    </citation>
    <scope>NUCLEOTIDE SEQUENCE [LARGE SCALE GENOMIC DNA]</scope>
    <source>
        <strain evidence="3 4">IVM-t1</strain>
    </source>
</reference>
<organism evidence="3 4">
    <name type="scientific">Trypanosoma brucei equiperdum</name>
    <dbReference type="NCBI Taxonomy" id="630700"/>
    <lineage>
        <taxon>Eukaryota</taxon>
        <taxon>Discoba</taxon>
        <taxon>Euglenozoa</taxon>
        <taxon>Kinetoplastea</taxon>
        <taxon>Metakinetoplastina</taxon>
        <taxon>Trypanosomatida</taxon>
        <taxon>Trypanosomatidae</taxon>
        <taxon>Trypanosoma</taxon>
    </lineage>
</organism>
<dbReference type="Proteomes" id="UP000266743">
    <property type="component" value="Chromosome 10"/>
</dbReference>
<comment type="caution">
    <text evidence="3">The sequence shown here is derived from an EMBL/GenBank/DDBJ whole genome shotgun (WGS) entry which is preliminary data.</text>
</comment>
<evidence type="ECO:0000256" key="2">
    <source>
        <dbReference type="SAM" id="SignalP"/>
    </source>
</evidence>
<accession>A0A3L6KZ42</accession>
<evidence type="ECO:0000256" key="1">
    <source>
        <dbReference type="SAM" id="Phobius"/>
    </source>
</evidence>
<protein>
    <submittedName>
        <fullName evidence="3">Uncharacterized protein</fullName>
    </submittedName>
</protein>
<dbReference type="EMBL" id="QSBY01000010">
    <property type="protein sequence ID" value="RHW69335.1"/>
    <property type="molecule type" value="Genomic_DNA"/>
</dbReference>
<feature type="signal peptide" evidence="2">
    <location>
        <begin position="1"/>
        <end position="24"/>
    </location>
</feature>
<keyword evidence="1" id="KW-0812">Transmembrane</keyword>
<evidence type="ECO:0000313" key="3">
    <source>
        <dbReference type="EMBL" id="RHW69335.1"/>
    </source>
</evidence>
<dbReference type="AlphaFoldDB" id="A0A3L6KZ42"/>
<gene>
    <name evidence="3" type="ORF">DPX39_100091000</name>
</gene>
<keyword evidence="2" id="KW-0732">Signal</keyword>
<sequence length="71" mass="7260">MRALLLFFAAASLIQTVLVGGASGNSQNTVSISGDTLGGIFLGSLVGGILIFAVFMLANIESPEVLGHPER</sequence>
<proteinExistence type="predicted"/>
<feature type="chain" id="PRO_5018275719" evidence="2">
    <location>
        <begin position="25"/>
        <end position="71"/>
    </location>
</feature>
<evidence type="ECO:0000313" key="4">
    <source>
        <dbReference type="Proteomes" id="UP000266743"/>
    </source>
</evidence>